<dbReference type="Gene3D" id="1.10.260.40">
    <property type="entry name" value="lambda repressor-like DNA-binding domains"/>
    <property type="match status" value="1"/>
</dbReference>
<dbReference type="InterPro" id="IPR001387">
    <property type="entry name" value="Cro/C1-type_HTH"/>
</dbReference>
<dbReference type="CDD" id="cd00093">
    <property type="entry name" value="HTH_XRE"/>
    <property type="match status" value="1"/>
</dbReference>
<protein>
    <recommendedName>
        <fullName evidence="2">Helix-turn-helix domain-containing protein</fullName>
    </recommendedName>
</protein>
<proteinExistence type="predicted"/>
<sequence>MRLTTFGKRVRQLRIEADLLMMDQAKALGVSSAYVSATETGSKPPSVDYVQRVISFFARHKIDASELASLADRARDEIRWSMENYHPEDRSLVTAFARRFPDMTGEQKAKIRTFLGD</sequence>
<dbReference type="InterPro" id="IPR010982">
    <property type="entry name" value="Lambda_DNA-bd_dom_sf"/>
</dbReference>
<organism evidence="1">
    <name type="scientific">Candidatus Kentrum sp. TC</name>
    <dbReference type="NCBI Taxonomy" id="2126339"/>
    <lineage>
        <taxon>Bacteria</taxon>
        <taxon>Pseudomonadati</taxon>
        <taxon>Pseudomonadota</taxon>
        <taxon>Gammaproteobacteria</taxon>
        <taxon>Candidatus Kentrum</taxon>
    </lineage>
</organism>
<dbReference type="GO" id="GO:0003677">
    <property type="term" value="F:DNA binding"/>
    <property type="evidence" value="ECO:0007669"/>
    <property type="project" value="InterPro"/>
</dbReference>
<evidence type="ECO:0000313" key="1">
    <source>
        <dbReference type="EMBL" id="VFK49324.1"/>
    </source>
</evidence>
<dbReference type="AlphaFoldDB" id="A0A450Z6A6"/>
<dbReference type="SUPFAM" id="SSF47413">
    <property type="entry name" value="lambda repressor-like DNA-binding domains"/>
    <property type="match status" value="1"/>
</dbReference>
<accession>A0A450Z6A6</accession>
<dbReference type="EMBL" id="CAADFT010000174">
    <property type="protein sequence ID" value="VFK49324.1"/>
    <property type="molecule type" value="Genomic_DNA"/>
</dbReference>
<dbReference type="Pfam" id="PF13560">
    <property type="entry name" value="HTH_31"/>
    <property type="match status" value="1"/>
</dbReference>
<name>A0A450Z6A6_9GAMM</name>
<gene>
    <name evidence="1" type="ORF">BECKTC1821E_GA0114239_11742</name>
</gene>
<evidence type="ECO:0008006" key="2">
    <source>
        <dbReference type="Google" id="ProtNLM"/>
    </source>
</evidence>
<reference evidence="1" key="1">
    <citation type="submission" date="2019-02" db="EMBL/GenBank/DDBJ databases">
        <authorList>
            <person name="Gruber-Vodicka R. H."/>
            <person name="Seah K. B. B."/>
        </authorList>
    </citation>
    <scope>NUCLEOTIDE SEQUENCE</scope>
    <source>
        <strain evidence="1">BECK_BZ125</strain>
    </source>
</reference>